<dbReference type="PROSITE" id="PS51257">
    <property type="entry name" value="PROKAR_LIPOPROTEIN"/>
    <property type="match status" value="1"/>
</dbReference>
<feature type="transmembrane region" description="Helical" evidence="1">
    <location>
        <begin position="657"/>
        <end position="682"/>
    </location>
</feature>
<feature type="transmembrane region" description="Helical" evidence="1">
    <location>
        <begin position="12"/>
        <end position="34"/>
    </location>
</feature>
<evidence type="ECO:0000313" key="3">
    <source>
        <dbReference type="Proteomes" id="UP001214638"/>
    </source>
</evidence>
<proteinExistence type="predicted"/>
<dbReference type="AlphaFoldDB" id="A0AAD9PLS8"/>
<dbReference type="Gene3D" id="3.40.720.10">
    <property type="entry name" value="Alkaline Phosphatase, subunit A"/>
    <property type="match status" value="1"/>
</dbReference>
<dbReference type="SUPFAM" id="SSF53649">
    <property type="entry name" value="Alkaline phosphatase-like"/>
    <property type="match status" value="1"/>
</dbReference>
<gene>
    <name evidence="2" type="ORF">BdWA1_000151</name>
</gene>
<organism evidence="2 3">
    <name type="scientific">Babesia duncani</name>
    <dbReference type="NCBI Taxonomy" id="323732"/>
    <lineage>
        <taxon>Eukaryota</taxon>
        <taxon>Sar</taxon>
        <taxon>Alveolata</taxon>
        <taxon>Apicomplexa</taxon>
        <taxon>Aconoidasida</taxon>
        <taxon>Piroplasmida</taxon>
        <taxon>Babesiidae</taxon>
        <taxon>Babesia</taxon>
    </lineage>
</organism>
<keyword evidence="1" id="KW-0812">Transmembrane</keyword>
<feature type="transmembrane region" description="Helical" evidence="1">
    <location>
        <begin position="728"/>
        <end position="748"/>
    </location>
</feature>
<dbReference type="EMBL" id="JALLKP010000001">
    <property type="protein sequence ID" value="KAK2197152.1"/>
    <property type="molecule type" value="Genomic_DNA"/>
</dbReference>
<dbReference type="Proteomes" id="UP001214638">
    <property type="component" value="Unassembled WGS sequence"/>
</dbReference>
<dbReference type="GO" id="GO:0005789">
    <property type="term" value="C:endoplasmic reticulum membrane"/>
    <property type="evidence" value="ECO:0007669"/>
    <property type="project" value="TreeGrafter"/>
</dbReference>
<feature type="transmembrane region" description="Helical" evidence="1">
    <location>
        <begin position="920"/>
        <end position="941"/>
    </location>
</feature>
<feature type="transmembrane region" description="Helical" evidence="1">
    <location>
        <begin position="754"/>
        <end position="772"/>
    </location>
</feature>
<feature type="transmembrane region" description="Helical" evidence="1">
    <location>
        <begin position="1009"/>
        <end position="1027"/>
    </location>
</feature>
<accession>A0AAD9PLS8</accession>
<dbReference type="GO" id="GO:0051377">
    <property type="term" value="F:mannose-ethanolamine phosphotransferase activity"/>
    <property type="evidence" value="ECO:0007669"/>
    <property type="project" value="TreeGrafter"/>
</dbReference>
<feature type="transmembrane region" description="Helical" evidence="1">
    <location>
        <begin position="1047"/>
        <end position="1066"/>
    </location>
</feature>
<keyword evidence="1" id="KW-0472">Membrane</keyword>
<feature type="transmembrane region" description="Helical" evidence="1">
    <location>
        <begin position="823"/>
        <end position="842"/>
    </location>
</feature>
<reference evidence="2" key="1">
    <citation type="journal article" date="2023" name="Nat. Microbiol.">
        <title>Babesia duncani multi-omics identifies virulence factors and drug targets.</title>
        <authorList>
            <person name="Singh P."/>
            <person name="Lonardi S."/>
            <person name="Liang Q."/>
            <person name="Vydyam P."/>
            <person name="Khabirova E."/>
            <person name="Fang T."/>
            <person name="Gihaz S."/>
            <person name="Thekkiniath J."/>
            <person name="Munshi M."/>
            <person name="Abel S."/>
            <person name="Ciampossin L."/>
            <person name="Batugedara G."/>
            <person name="Gupta M."/>
            <person name="Lu X.M."/>
            <person name="Lenz T."/>
            <person name="Chakravarty S."/>
            <person name="Cornillot E."/>
            <person name="Hu Y."/>
            <person name="Ma W."/>
            <person name="Gonzalez L.M."/>
            <person name="Sanchez S."/>
            <person name="Estrada K."/>
            <person name="Sanchez-Flores A."/>
            <person name="Montero E."/>
            <person name="Harb O.S."/>
            <person name="Le Roch K.G."/>
            <person name="Mamoun C.B."/>
        </authorList>
    </citation>
    <scope>NUCLEOTIDE SEQUENCE</scope>
    <source>
        <strain evidence="2">WA1</strain>
    </source>
</reference>
<evidence type="ECO:0000256" key="1">
    <source>
        <dbReference type="SAM" id="Phobius"/>
    </source>
</evidence>
<sequence length="1163" mass="133850">MVRSLTSKGRFQFVILLFTITASCILTVLCFYLFTINFEKTDIYEPFFSDRYVLPFPPLFEEFELDNKNALKSLNLHSREREETCKRRLADEYHNYRYNNDKLWHVNLKSFIVDGNTEGGWLSYTAIDKVVFVLIDGLRYDYVVHDPLFDGVGPRSFFTNRFPVTHQFMTDPTFKKHVRLSKLVAPIPTLTSFALKVFISGDTRKTTLMADNLDPDRLPNDNLGIIFRKGNFKVGVTGDSTIGNMMGKDFVDMKHTEPATNIHDLITNDKYVYENYAHVIPENNFTFIHLCNIDHLGHQGNRVSADMGYYLNKYSDFMKDVMKEISKNQNYLLLACGDHGHRNGGSHGGGKDEELETFLFMMSDLELQGRVVDAFVKNPNPPEYVREHNALNGKGTLPYHIGTEQHANIPTTLSLLMNVPIPFHSEGVLITDMVPVIKNKDGKVDKIASVRYLAQLKHINVHQILRTIDLVVYKHMRYSDISLKHSLTKKRLDFVNMYNFIRAMPADISKLQWEEYQLLNIYKSYISMCDGVMDQCINLIHRCKVVMTNDYVFFSIIVQSAAFLLLFAAFAFAIMVKKELIGIFNKGICDSNPIMKRVFVNALISLVITTSMHTRFIHRIEFGSLNIILSWPPRFVKRLFSSSNALDGSDVTYTVWFWFYFFITYVIAFAVLYVFNIPYIIVAFGKHDKYSRNHVNSSPNGDGLEGYHLHLFNFVQGFLNTHVLTIQLVGFTLIGVLTLVSECGIYSHDTMGRHIFLITFLTVLIPYAPALYGKKAIQDLMKGLFVFLILYKGDSLFHRYVFFEKRFDLAPSSWLEFEKIGATFEYSVLNVSIFVFLLLKAFSSKHIGKDNNGFEEMRSEILGSMSNLWPIRLIWVIQFFLCIVYFAAKLKRSYFDFLIIPRIIEFIIYWHDPEDGRVTMAIYAATTLLIVTIFGWLLIFFNPFSMIFPKKRTKTHHHNSCAIILVVITGWWLLFIIHKPIHTIHSCLGGLLFYYMIRCMLIANVKQQIGVFLSIFTLCDVLYFSSGHVDRIFDLDFDSAFVFHHKYLGFLSDIVVFVSCAMYNFLGSATAIAFSIYKTECEFESMCHSDYLASEPAEMDLIVHTKNMGFVTASSPLTNGCIKRDILFKLSLPSVVEFMTLSALHICVVLWIIFPLFNHGGVC</sequence>
<keyword evidence="1" id="KW-1133">Transmembrane helix</keyword>
<dbReference type="GeneID" id="94334449"/>
<keyword evidence="3" id="KW-1185">Reference proteome</keyword>
<dbReference type="PANTHER" id="PTHR23071">
    <property type="entry name" value="PHOSPHATIDYLINOSITOL GLYCAN"/>
    <property type="match status" value="1"/>
</dbReference>
<dbReference type="PANTHER" id="PTHR23071:SF1">
    <property type="entry name" value="GPI ETHANOLAMINE PHOSPHATE TRANSFERASE 3"/>
    <property type="match status" value="1"/>
</dbReference>
<evidence type="ECO:0000313" key="2">
    <source>
        <dbReference type="EMBL" id="KAK2197152.1"/>
    </source>
</evidence>
<feature type="transmembrane region" description="Helical" evidence="1">
    <location>
        <begin position="551"/>
        <end position="576"/>
    </location>
</feature>
<dbReference type="RefSeq" id="XP_067803994.1">
    <property type="nucleotide sequence ID" value="XM_067945203.1"/>
</dbReference>
<feature type="transmembrane region" description="Helical" evidence="1">
    <location>
        <begin position="983"/>
        <end position="1002"/>
    </location>
</feature>
<feature type="transmembrane region" description="Helical" evidence="1">
    <location>
        <begin position="784"/>
        <end position="803"/>
    </location>
</feature>
<protein>
    <submittedName>
        <fullName evidence="2">Bifunctional Alkaline-phosphatase-like</fullName>
    </submittedName>
</protein>
<feature type="transmembrane region" description="Helical" evidence="1">
    <location>
        <begin position="961"/>
        <end position="977"/>
    </location>
</feature>
<dbReference type="InterPro" id="IPR017850">
    <property type="entry name" value="Alkaline_phosphatase_core_sf"/>
</dbReference>
<comment type="caution">
    <text evidence="2">The sequence shown here is derived from an EMBL/GenBank/DDBJ whole genome shotgun (WGS) entry which is preliminary data.</text>
</comment>
<dbReference type="KEGG" id="bdw:94334449"/>
<feature type="transmembrane region" description="Helical" evidence="1">
    <location>
        <begin position="867"/>
        <end position="888"/>
    </location>
</feature>
<dbReference type="InterPro" id="IPR039524">
    <property type="entry name" value="PIGO/GPI13"/>
</dbReference>
<feature type="transmembrane region" description="Helical" evidence="1">
    <location>
        <begin position="597"/>
        <end position="617"/>
    </location>
</feature>
<feature type="transmembrane region" description="Helical" evidence="1">
    <location>
        <begin position="1132"/>
        <end position="1154"/>
    </location>
</feature>
<name>A0AAD9PLS8_9APIC</name>
<dbReference type="GO" id="GO:0006506">
    <property type="term" value="P:GPI anchor biosynthetic process"/>
    <property type="evidence" value="ECO:0007669"/>
    <property type="project" value="InterPro"/>
</dbReference>